<proteinExistence type="predicted"/>
<dbReference type="InterPro" id="IPR040676">
    <property type="entry name" value="DUF5641"/>
</dbReference>
<protein>
    <recommendedName>
        <fullName evidence="1">DUF5641 domain-containing protein</fullName>
    </recommendedName>
</protein>
<dbReference type="AlphaFoldDB" id="A0AAV8YZI9"/>
<gene>
    <name evidence="2" type="ORF">NQ318_020742</name>
</gene>
<evidence type="ECO:0000313" key="3">
    <source>
        <dbReference type="Proteomes" id="UP001162162"/>
    </source>
</evidence>
<feature type="domain" description="DUF5641" evidence="1">
    <location>
        <begin position="293"/>
        <end position="353"/>
    </location>
</feature>
<evidence type="ECO:0000259" key="1">
    <source>
        <dbReference type="Pfam" id="PF18701"/>
    </source>
</evidence>
<dbReference type="PANTHER" id="PTHR47331:SF1">
    <property type="entry name" value="GAG-LIKE PROTEIN"/>
    <property type="match status" value="1"/>
</dbReference>
<dbReference type="EMBL" id="JAPWTK010000032">
    <property type="protein sequence ID" value="KAJ8956190.1"/>
    <property type="molecule type" value="Genomic_DNA"/>
</dbReference>
<evidence type="ECO:0000313" key="2">
    <source>
        <dbReference type="EMBL" id="KAJ8956190.1"/>
    </source>
</evidence>
<accession>A0AAV8YZI9</accession>
<name>A0AAV8YZI9_9CUCU</name>
<reference evidence="2" key="1">
    <citation type="journal article" date="2023" name="Insect Mol. Biol.">
        <title>Genome sequencing provides insights into the evolution of gene families encoding plant cell wall-degrading enzymes in longhorned beetles.</title>
        <authorList>
            <person name="Shin N.R."/>
            <person name="Okamura Y."/>
            <person name="Kirsch R."/>
            <person name="Pauchet Y."/>
        </authorList>
    </citation>
    <scope>NUCLEOTIDE SEQUENCE</scope>
    <source>
        <strain evidence="2">AMC_N1</strain>
    </source>
</reference>
<sequence length="365" mass="40878">MAFGKAEKSPARLCKKVSVTLKSEYSDELITINAVEVPEICFDSLCTPSLEDPAIYNFSINFSLADSPNFNTKTVPGISILIGADYYWKIVTNNTQKITESLMGIETKFGWTIHGVGGGHSNEYAFAVSVNVANILHVQCEVKDNDIDLKNFWTLESIGIDNVKVTDSLQTDNFMTNNVTFDNNRYCVSLPWKDQCGGVDSNFNGALNRLKSLTRRLANTGKFEEYDNAIREYIDNDCVEPPRVPDSNKTYFMPHRAVYRDDKDTSKIRVVFDASAHAPGLPSLNDVLQEPVKSKNFKVGEVCPLHDQNTPRLLWKLVKITQVFPGRDGRVRACEIITGNKTVLRRPVQLLFPLEIIAAGEDVEN</sequence>
<dbReference type="Proteomes" id="UP001162162">
    <property type="component" value="Unassembled WGS sequence"/>
</dbReference>
<keyword evidence="3" id="KW-1185">Reference proteome</keyword>
<dbReference type="PANTHER" id="PTHR47331">
    <property type="entry name" value="PHD-TYPE DOMAIN-CONTAINING PROTEIN"/>
    <property type="match status" value="1"/>
</dbReference>
<dbReference type="Pfam" id="PF18701">
    <property type="entry name" value="DUF5641"/>
    <property type="match status" value="1"/>
</dbReference>
<organism evidence="2 3">
    <name type="scientific">Aromia moschata</name>
    <dbReference type="NCBI Taxonomy" id="1265417"/>
    <lineage>
        <taxon>Eukaryota</taxon>
        <taxon>Metazoa</taxon>
        <taxon>Ecdysozoa</taxon>
        <taxon>Arthropoda</taxon>
        <taxon>Hexapoda</taxon>
        <taxon>Insecta</taxon>
        <taxon>Pterygota</taxon>
        <taxon>Neoptera</taxon>
        <taxon>Endopterygota</taxon>
        <taxon>Coleoptera</taxon>
        <taxon>Polyphaga</taxon>
        <taxon>Cucujiformia</taxon>
        <taxon>Chrysomeloidea</taxon>
        <taxon>Cerambycidae</taxon>
        <taxon>Cerambycinae</taxon>
        <taxon>Callichromatini</taxon>
        <taxon>Aromia</taxon>
    </lineage>
</organism>
<comment type="caution">
    <text evidence="2">The sequence shown here is derived from an EMBL/GenBank/DDBJ whole genome shotgun (WGS) entry which is preliminary data.</text>
</comment>